<evidence type="ECO:0000313" key="1">
    <source>
        <dbReference type="EMBL" id="TCC29692.1"/>
    </source>
</evidence>
<dbReference type="Gene3D" id="3.40.50.150">
    <property type="entry name" value="Vaccinia Virus protein VP39"/>
    <property type="match status" value="1"/>
</dbReference>
<dbReference type="SUPFAM" id="SSF53335">
    <property type="entry name" value="S-adenosyl-L-methionine-dependent methyltransferases"/>
    <property type="match status" value="1"/>
</dbReference>
<dbReference type="Pfam" id="PF04672">
    <property type="entry name" value="Methyltransf_19"/>
    <property type="match status" value="1"/>
</dbReference>
<name>A0A4V2M2V9_9ACTN</name>
<organism evidence="1 2">
    <name type="scientific">Kribbella speibonae</name>
    <dbReference type="NCBI Taxonomy" id="1572660"/>
    <lineage>
        <taxon>Bacteria</taxon>
        <taxon>Bacillati</taxon>
        <taxon>Actinomycetota</taxon>
        <taxon>Actinomycetes</taxon>
        <taxon>Propionibacteriales</taxon>
        <taxon>Kribbellaceae</taxon>
        <taxon>Kribbella</taxon>
    </lineage>
</organism>
<dbReference type="Proteomes" id="UP000294225">
    <property type="component" value="Unassembled WGS sequence"/>
</dbReference>
<dbReference type="AlphaFoldDB" id="A0A4V2M2V9"/>
<evidence type="ECO:0008006" key="3">
    <source>
        <dbReference type="Google" id="ProtNLM"/>
    </source>
</evidence>
<dbReference type="InterPro" id="IPR029063">
    <property type="entry name" value="SAM-dependent_MTases_sf"/>
</dbReference>
<evidence type="ECO:0000313" key="2">
    <source>
        <dbReference type="Proteomes" id="UP000294225"/>
    </source>
</evidence>
<dbReference type="InterPro" id="IPR006764">
    <property type="entry name" value="SAM_dep_MeTrfase_SAV2177_type"/>
</dbReference>
<dbReference type="EMBL" id="SJKC01000009">
    <property type="protein sequence ID" value="TCC29692.1"/>
    <property type="molecule type" value="Genomic_DNA"/>
</dbReference>
<dbReference type="PIRSF" id="PIRSF017393">
    <property type="entry name" value="MTase_SAV2177"/>
    <property type="match status" value="1"/>
</dbReference>
<protein>
    <recommendedName>
        <fullName evidence="3">S-adenosyl methyltransferase</fullName>
    </recommendedName>
</protein>
<accession>A0A4V2M2V9</accession>
<sequence length="282" mass="30588">MPAMMDCEPISHDSFVAQLLSNASDARFWNLAQGGKDHFAVDRTLMLGVKEIAPHFGDLAVASEGFLLRACQYLTGTTGIAQFIDCGPGLPIGHRVHEVVQAINPTAKVLYVDNDPEVLAHAHSFVAANKQVRVVDGDIFTPDDLLESKEVSSFIDWSEPIAIIQTATLHHRSGSASDVASIMQTYIDVAAPGSCTVISHFLDPQDVASGALRRIEKHLLDSSFGTGWFRTLDEIRAMFPGQRLLDPGVVPCHQWPNTEIDPTSWVQGCVAGGIGQKLTCTR</sequence>
<gene>
    <name evidence="1" type="ORF">E0H92_42540</name>
</gene>
<proteinExistence type="predicted"/>
<reference evidence="1 2" key="1">
    <citation type="submission" date="2019-02" db="EMBL/GenBank/DDBJ databases">
        <title>Kribbella capetownensis sp. nov. and Kribbella speibonae sp. nov., isolated from soil.</title>
        <authorList>
            <person name="Curtis S.M."/>
            <person name="Norton I."/>
            <person name="Everest G.J."/>
            <person name="Meyers P.R."/>
        </authorList>
    </citation>
    <scope>NUCLEOTIDE SEQUENCE [LARGE SCALE GENOMIC DNA]</scope>
    <source>
        <strain evidence="1 2">YM55</strain>
    </source>
</reference>
<comment type="caution">
    <text evidence="1">The sequence shown here is derived from an EMBL/GenBank/DDBJ whole genome shotgun (WGS) entry which is preliminary data.</text>
</comment>